<dbReference type="PANTHER" id="PTHR35474">
    <property type="entry name" value="ATP PHOSPHORIBOSYLTRANSFERASE REGULATORY SUBUNIT"/>
    <property type="match status" value="1"/>
</dbReference>
<evidence type="ECO:0000256" key="1">
    <source>
        <dbReference type="SAM" id="Phobius"/>
    </source>
</evidence>
<keyword evidence="1" id="KW-0472">Membrane</keyword>
<comment type="caution">
    <text evidence="2">The sequence shown here is derived from an EMBL/GenBank/DDBJ whole genome shotgun (WGS) entry which is preliminary data.</text>
</comment>
<dbReference type="GO" id="GO:0010100">
    <property type="term" value="P:negative regulation of photomorphogenesis"/>
    <property type="evidence" value="ECO:0007669"/>
    <property type="project" value="InterPro"/>
</dbReference>
<feature type="transmembrane region" description="Helical" evidence="1">
    <location>
        <begin position="38"/>
        <end position="60"/>
    </location>
</feature>
<organism evidence="2 3">
    <name type="scientific">Artemisia annua</name>
    <name type="common">Sweet wormwood</name>
    <dbReference type="NCBI Taxonomy" id="35608"/>
    <lineage>
        <taxon>Eukaryota</taxon>
        <taxon>Viridiplantae</taxon>
        <taxon>Streptophyta</taxon>
        <taxon>Embryophyta</taxon>
        <taxon>Tracheophyta</taxon>
        <taxon>Spermatophyta</taxon>
        <taxon>Magnoliopsida</taxon>
        <taxon>eudicotyledons</taxon>
        <taxon>Gunneridae</taxon>
        <taxon>Pentapetalae</taxon>
        <taxon>asterids</taxon>
        <taxon>campanulids</taxon>
        <taxon>Asterales</taxon>
        <taxon>Asteraceae</taxon>
        <taxon>Asteroideae</taxon>
        <taxon>Anthemideae</taxon>
        <taxon>Artemisiinae</taxon>
        <taxon>Artemisia</taxon>
    </lineage>
</organism>
<dbReference type="InterPro" id="IPR039324">
    <property type="entry name" value="SHW1"/>
</dbReference>
<dbReference type="EMBL" id="PKPP01005430">
    <property type="protein sequence ID" value="PWA60156.1"/>
    <property type="molecule type" value="Genomic_DNA"/>
</dbReference>
<dbReference type="STRING" id="35608.A0A2U1MG29"/>
<dbReference type="AlphaFoldDB" id="A0A2U1MG29"/>
<dbReference type="PANTHER" id="PTHR35474:SF1">
    <property type="entry name" value="ATP PHOSPHORIBOSYLTRANSFERASE REGULATORY SUBUNIT"/>
    <property type="match status" value="1"/>
</dbReference>
<keyword evidence="1" id="KW-1133">Transmembrane helix</keyword>
<accession>A0A2U1MG29</accession>
<dbReference type="OrthoDB" id="1931195at2759"/>
<keyword evidence="1" id="KW-0812">Transmembrane</keyword>
<name>A0A2U1MG29_ARTAN</name>
<keyword evidence="3" id="KW-1185">Reference proteome</keyword>
<sequence>MVELYQLVKPVLLRHVGFSVNGVIILAFFWILKAFLEVVCTLGSVVFVSILLVRGVWTGISYFQDGRYRRTDDYDDENQAWTRTQPVS</sequence>
<evidence type="ECO:0000313" key="3">
    <source>
        <dbReference type="Proteomes" id="UP000245207"/>
    </source>
</evidence>
<dbReference type="GO" id="GO:0009787">
    <property type="term" value="P:regulation of abscisic acid-activated signaling pathway"/>
    <property type="evidence" value="ECO:0007669"/>
    <property type="project" value="InterPro"/>
</dbReference>
<reference evidence="2 3" key="1">
    <citation type="journal article" date="2018" name="Mol. Plant">
        <title>The genome of Artemisia annua provides insight into the evolution of Asteraceae family and artemisinin biosynthesis.</title>
        <authorList>
            <person name="Shen Q."/>
            <person name="Zhang L."/>
            <person name="Liao Z."/>
            <person name="Wang S."/>
            <person name="Yan T."/>
            <person name="Shi P."/>
            <person name="Liu M."/>
            <person name="Fu X."/>
            <person name="Pan Q."/>
            <person name="Wang Y."/>
            <person name="Lv Z."/>
            <person name="Lu X."/>
            <person name="Zhang F."/>
            <person name="Jiang W."/>
            <person name="Ma Y."/>
            <person name="Chen M."/>
            <person name="Hao X."/>
            <person name="Li L."/>
            <person name="Tang Y."/>
            <person name="Lv G."/>
            <person name="Zhou Y."/>
            <person name="Sun X."/>
            <person name="Brodelius P.E."/>
            <person name="Rose J.K.C."/>
            <person name="Tang K."/>
        </authorList>
    </citation>
    <scope>NUCLEOTIDE SEQUENCE [LARGE SCALE GENOMIC DNA]</scope>
    <source>
        <strain evidence="3">cv. Huhao1</strain>
        <tissue evidence="2">Leaf</tissue>
    </source>
</reference>
<evidence type="ECO:0000313" key="2">
    <source>
        <dbReference type="EMBL" id="PWA60156.1"/>
    </source>
</evidence>
<protein>
    <submittedName>
        <fullName evidence="2">Uncharacterized protein</fullName>
    </submittedName>
</protein>
<gene>
    <name evidence="2" type="ORF">CTI12_AA384680</name>
</gene>
<dbReference type="Proteomes" id="UP000245207">
    <property type="component" value="Unassembled WGS sequence"/>
</dbReference>
<feature type="transmembrane region" description="Helical" evidence="1">
    <location>
        <begin position="12"/>
        <end position="32"/>
    </location>
</feature>
<proteinExistence type="predicted"/>